<evidence type="ECO:0000313" key="2">
    <source>
        <dbReference type="EMBL" id="MDA4846264.1"/>
    </source>
</evidence>
<dbReference type="SMART" id="SM00347">
    <property type="entry name" value="HTH_MARR"/>
    <property type="match status" value="1"/>
</dbReference>
<dbReference type="InterPro" id="IPR000835">
    <property type="entry name" value="HTH_MarR-typ"/>
</dbReference>
<protein>
    <submittedName>
        <fullName evidence="2">MarR family transcriptional regulator</fullName>
    </submittedName>
</protein>
<dbReference type="InterPro" id="IPR039422">
    <property type="entry name" value="MarR/SlyA-like"/>
</dbReference>
<name>A0ABT4VNS0_9HYPH</name>
<dbReference type="Proteomes" id="UP001148313">
    <property type="component" value="Unassembled WGS sequence"/>
</dbReference>
<reference evidence="2" key="1">
    <citation type="submission" date="2022-11" db="EMBL/GenBank/DDBJ databases">
        <title>Hoeflea poritis sp. nov., isolated from scleractinian coral Porites lutea.</title>
        <authorList>
            <person name="Zhang G."/>
            <person name="Wei Q."/>
            <person name="Cai L."/>
        </authorList>
    </citation>
    <scope>NUCLEOTIDE SEQUENCE</scope>
    <source>
        <strain evidence="2">E7-10</strain>
    </source>
</reference>
<dbReference type="Pfam" id="PF12802">
    <property type="entry name" value="MarR_2"/>
    <property type="match status" value="1"/>
</dbReference>
<proteinExistence type="predicted"/>
<dbReference type="PANTHER" id="PTHR33164">
    <property type="entry name" value="TRANSCRIPTIONAL REGULATOR, MARR FAMILY"/>
    <property type="match status" value="1"/>
</dbReference>
<dbReference type="EMBL" id="JAPJZH010000007">
    <property type="protein sequence ID" value="MDA4846264.1"/>
    <property type="molecule type" value="Genomic_DNA"/>
</dbReference>
<feature type="domain" description="HTH marR-type" evidence="1">
    <location>
        <begin position="1"/>
        <end position="137"/>
    </location>
</feature>
<dbReference type="InterPro" id="IPR036390">
    <property type="entry name" value="WH_DNA-bd_sf"/>
</dbReference>
<evidence type="ECO:0000259" key="1">
    <source>
        <dbReference type="PROSITE" id="PS50995"/>
    </source>
</evidence>
<dbReference type="InterPro" id="IPR036388">
    <property type="entry name" value="WH-like_DNA-bd_sf"/>
</dbReference>
<sequence length="143" mass="15846">MTLAKTLEDLHRLINRQWAKDGARLGISHSEFEYLRAIKAHESDRVCQDEHGQHLQDVVTAMGIRKASASAMIAKLEKRGLVDRIPCRHDARAQHILLTEKGREALGSGEKIYEAAVKTLRSQTGSQGFSMLAAVLEVDGSSR</sequence>
<accession>A0ABT4VNS0</accession>
<evidence type="ECO:0000313" key="3">
    <source>
        <dbReference type="Proteomes" id="UP001148313"/>
    </source>
</evidence>
<organism evidence="2 3">
    <name type="scientific">Hoeflea poritis</name>
    <dbReference type="NCBI Taxonomy" id="2993659"/>
    <lineage>
        <taxon>Bacteria</taxon>
        <taxon>Pseudomonadati</taxon>
        <taxon>Pseudomonadota</taxon>
        <taxon>Alphaproteobacteria</taxon>
        <taxon>Hyphomicrobiales</taxon>
        <taxon>Rhizobiaceae</taxon>
        <taxon>Hoeflea</taxon>
    </lineage>
</organism>
<keyword evidence="3" id="KW-1185">Reference proteome</keyword>
<comment type="caution">
    <text evidence="2">The sequence shown here is derived from an EMBL/GenBank/DDBJ whole genome shotgun (WGS) entry which is preliminary data.</text>
</comment>
<dbReference type="PROSITE" id="PS50995">
    <property type="entry name" value="HTH_MARR_2"/>
    <property type="match status" value="1"/>
</dbReference>
<dbReference type="PANTHER" id="PTHR33164:SF43">
    <property type="entry name" value="HTH-TYPE TRANSCRIPTIONAL REPRESSOR YETL"/>
    <property type="match status" value="1"/>
</dbReference>
<dbReference type="RefSeq" id="WP_271089999.1">
    <property type="nucleotide sequence ID" value="NZ_JAPJZH010000007.1"/>
</dbReference>
<dbReference type="Gene3D" id="1.10.10.10">
    <property type="entry name" value="Winged helix-like DNA-binding domain superfamily/Winged helix DNA-binding domain"/>
    <property type="match status" value="1"/>
</dbReference>
<dbReference type="SUPFAM" id="SSF46785">
    <property type="entry name" value="Winged helix' DNA-binding domain"/>
    <property type="match status" value="1"/>
</dbReference>
<gene>
    <name evidence="2" type="ORF">OOZ53_12940</name>
</gene>